<feature type="active site" evidence="7">
    <location>
        <position position="61"/>
    </location>
</feature>
<dbReference type="AlphaFoldDB" id="A0A1J4SBZ6"/>
<dbReference type="SUPFAM" id="SSF53335">
    <property type="entry name" value="S-adenosyl-L-methionine-dependent methyltransferases"/>
    <property type="match status" value="1"/>
</dbReference>
<name>A0A1J4SBZ6_9BACT</name>
<dbReference type="GO" id="GO:0032259">
    <property type="term" value="P:methylation"/>
    <property type="evidence" value="ECO:0007669"/>
    <property type="project" value="UniProtKB-KW"/>
</dbReference>
<evidence type="ECO:0000256" key="1">
    <source>
        <dbReference type="ARBA" id="ARBA00004496"/>
    </source>
</evidence>
<dbReference type="CDD" id="cd02440">
    <property type="entry name" value="AdoMet_MTases"/>
    <property type="match status" value="1"/>
</dbReference>
<sequence>MDYKKAREEMVRLQIEARGITDRRILDAMCKIPREKFVEEKFYTSAYADYPLPISDGQTISQPYIVALMTQCLNLKGNEKVLEIGTGSGYQAAILAELTRKVYSVERFETLVERAKKVIEELGYKNVNIFVGDGTVGLKDFSPYDRIIVTAAAPEVPSTLVEQLQENGILVAPVGSLYSQDLKVVEKKSGKLYTRSEGGCVFVPLIGKYGWKSNEF</sequence>
<dbReference type="InterPro" id="IPR000682">
    <property type="entry name" value="PCMT"/>
</dbReference>
<comment type="similarity">
    <text evidence="2 7">Belongs to the methyltransferase superfamily. L-isoaspartyl/D-aspartyl protein methyltransferase family.</text>
</comment>
<dbReference type="HAMAP" id="MF_00090">
    <property type="entry name" value="PIMT"/>
    <property type="match status" value="1"/>
</dbReference>
<dbReference type="GO" id="GO:0005737">
    <property type="term" value="C:cytoplasm"/>
    <property type="evidence" value="ECO:0007669"/>
    <property type="project" value="UniProtKB-SubCell"/>
</dbReference>
<keyword evidence="3 7" id="KW-0963">Cytoplasm</keyword>
<protein>
    <recommendedName>
        <fullName evidence="7">Protein-L-isoaspartate O-methyltransferase</fullName>
        <ecNumber evidence="7">2.1.1.77</ecNumber>
    </recommendedName>
    <alternativeName>
        <fullName evidence="7">L-isoaspartyl protein carboxyl methyltransferase</fullName>
    </alternativeName>
    <alternativeName>
        <fullName evidence="7">Protein L-isoaspartyl methyltransferase</fullName>
    </alternativeName>
    <alternativeName>
        <fullName evidence="7">Protein-beta-aspartate methyltransferase</fullName>
        <shortName evidence="7">PIMT</shortName>
    </alternativeName>
</protein>
<comment type="catalytic activity">
    <reaction evidence="7">
        <text>[protein]-L-isoaspartate + S-adenosyl-L-methionine = [protein]-L-isoaspartate alpha-methyl ester + S-adenosyl-L-homocysteine</text>
        <dbReference type="Rhea" id="RHEA:12705"/>
        <dbReference type="Rhea" id="RHEA-COMP:12143"/>
        <dbReference type="Rhea" id="RHEA-COMP:12144"/>
        <dbReference type="ChEBI" id="CHEBI:57856"/>
        <dbReference type="ChEBI" id="CHEBI:59789"/>
        <dbReference type="ChEBI" id="CHEBI:90596"/>
        <dbReference type="ChEBI" id="CHEBI:90598"/>
        <dbReference type="EC" id="2.1.1.77"/>
    </reaction>
</comment>
<evidence type="ECO:0000313" key="9">
    <source>
        <dbReference type="Proteomes" id="UP000182278"/>
    </source>
</evidence>
<keyword evidence="6 7" id="KW-0949">S-adenosyl-L-methionine</keyword>
<dbReference type="EC" id="2.1.1.77" evidence="7"/>
<dbReference type="STRING" id="1817893.AUJ66_08845"/>
<evidence type="ECO:0000256" key="4">
    <source>
        <dbReference type="ARBA" id="ARBA00022603"/>
    </source>
</evidence>
<dbReference type="PROSITE" id="PS01279">
    <property type="entry name" value="PCMT"/>
    <property type="match status" value="1"/>
</dbReference>
<evidence type="ECO:0000256" key="2">
    <source>
        <dbReference type="ARBA" id="ARBA00005369"/>
    </source>
</evidence>
<reference evidence="8 9" key="1">
    <citation type="journal article" date="2016" name="Environ. Microbiol.">
        <title>Genomic resolution of a cold subsurface aquifer community provides metabolic insights for novel microbes adapted to high CO concentrations.</title>
        <authorList>
            <person name="Probst A.J."/>
            <person name="Castelle C.J."/>
            <person name="Singh A."/>
            <person name="Brown C.T."/>
            <person name="Anantharaman K."/>
            <person name="Sharon I."/>
            <person name="Hug L.A."/>
            <person name="Burstein D."/>
            <person name="Emerson J.B."/>
            <person name="Thomas B.C."/>
            <person name="Banfield J.F."/>
        </authorList>
    </citation>
    <scope>NUCLEOTIDE SEQUENCE [LARGE SCALE GENOMIC DNA]</scope>
    <source>
        <strain evidence="8">CG1_02_38_46</strain>
    </source>
</reference>
<dbReference type="PANTHER" id="PTHR11579">
    <property type="entry name" value="PROTEIN-L-ISOASPARTATE O-METHYLTRANSFERASE"/>
    <property type="match status" value="1"/>
</dbReference>
<dbReference type="InterPro" id="IPR029063">
    <property type="entry name" value="SAM-dependent_MTases_sf"/>
</dbReference>
<evidence type="ECO:0000256" key="5">
    <source>
        <dbReference type="ARBA" id="ARBA00022679"/>
    </source>
</evidence>
<dbReference type="Pfam" id="PF01135">
    <property type="entry name" value="PCMT"/>
    <property type="match status" value="1"/>
</dbReference>
<comment type="function">
    <text evidence="7">Catalyzes the methyl esterification of L-isoaspartyl residues in peptides and proteins that result from spontaneous decomposition of normal L-aspartyl and L-asparaginyl residues. It plays a role in the repair and/or degradation of damaged proteins.</text>
</comment>
<keyword evidence="4 7" id="KW-0489">Methyltransferase</keyword>
<evidence type="ECO:0000256" key="6">
    <source>
        <dbReference type="ARBA" id="ARBA00022691"/>
    </source>
</evidence>
<dbReference type="Gene3D" id="3.40.50.150">
    <property type="entry name" value="Vaccinia Virus protein VP39"/>
    <property type="match status" value="1"/>
</dbReference>
<dbReference type="Proteomes" id="UP000182278">
    <property type="component" value="Unassembled WGS sequence"/>
</dbReference>
<comment type="caution">
    <text evidence="8">The sequence shown here is derived from an EMBL/GenBank/DDBJ whole genome shotgun (WGS) entry which is preliminary data.</text>
</comment>
<dbReference type="FunFam" id="3.40.50.150:FF:000010">
    <property type="entry name" value="Protein-L-isoaspartate O-methyltransferase"/>
    <property type="match status" value="1"/>
</dbReference>
<dbReference type="GO" id="GO:0004719">
    <property type="term" value="F:protein-L-isoaspartate (D-aspartate) O-methyltransferase activity"/>
    <property type="evidence" value="ECO:0007669"/>
    <property type="project" value="UniProtKB-UniRule"/>
</dbReference>
<dbReference type="NCBIfam" id="NF001453">
    <property type="entry name" value="PRK00312.1"/>
    <property type="match status" value="1"/>
</dbReference>
<accession>A0A1J4SBZ6</accession>
<evidence type="ECO:0000256" key="3">
    <source>
        <dbReference type="ARBA" id="ARBA00022490"/>
    </source>
</evidence>
<evidence type="ECO:0000313" key="8">
    <source>
        <dbReference type="EMBL" id="OIN95630.1"/>
    </source>
</evidence>
<comment type="subcellular location">
    <subcellularLocation>
        <location evidence="1 7">Cytoplasm</location>
    </subcellularLocation>
</comment>
<proteinExistence type="inferred from homology"/>
<dbReference type="NCBIfam" id="TIGR00080">
    <property type="entry name" value="pimt"/>
    <property type="match status" value="1"/>
</dbReference>
<dbReference type="GO" id="GO:0030091">
    <property type="term" value="P:protein repair"/>
    <property type="evidence" value="ECO:0007669"/>
    <property type="project" value="UniProtKB-UniRule"/>
</dbReference>
<gene>
    <name evidence="7" type="primary">pcm</name>
    <name evidence="8" type="ORF">AUJ66_08845</name>
</gene>
<keyword evidence="5 7" id="KW-0808">Transferase</keyword>
<organism evidence="8 9">
    <name type="scientific">Candidatus Desantisbacteria bacterium CG1_02_38_46</name>
    <dbReference type="NCBI Taxonomy" id="1817893"/>
    <lineage>
        <taxon>Bacteria</taxon>
        <taxon>Candidatus Desantisiibacteriota</taxon>
    </lineage>
</organism>
<evidence type="ECO:0000256" key="7">
    <source>
        <dbReference type="HAMAP-Rule" id="MF_00090"/>
    </source>
</evidence>
<dbReference type="EMBL" id="MNUO01000133">
    <property type="protein sequence ID" value="OIN95630.1"/>
    <property type="molecule type" value="Genomic_DNA"/>
</dbReference>
<dbReference type="PANTHER" id="PTHR11579:SF0">
    <property type="entry name" value="PROTEIN-L-ISOASPARTATE(D-ASPARTATE) O-METHYLTRANSFERASE"/>
    <property type="match status" value="1"/>
</dbReference>